<dbReference type="InterPro" id="IPR001308">
    <property type="entry name" value="ETF_a/FixB"/>
</dbReference>
<dbReference type="GO" id="GO:0033539">
    <property type="term" value="P:fatty acid beta-oxidation using acyl-CoA dehydrogenase"/>
    <property type="evidence" value="ECO:0007669"/>
    <property type="project" value="TreeGrafter"/>
</dbReference>
<dbReference type="PANTHER" id="PTHR43153">
    <property type="entry name" value="ELECTRON TRANSFER FLAVOPROTEIN ALPHA"/>
    <property type="match status" value="1"/>
</dbReference>
<dbReference type="STRING" id="1931241.BVH74_16430"/>
<feature type="domain" description="Electron transfer flavoprotein alpha/beta-subunit N-terminal" evidence="5">
    <location>
        <begin position="16"/>
        <end position="161"/>
    </location>
</feature>
<dbReference type="GO" id="GO:0050660">
    <property type="term" value="F:flavin adenine dinucleotide binding"/>
    <property type="evidence" value="ECO:0007669"/>
    <property type="project" value="InterPro"/>
</dbReference>
<proteinExistence type="inferred from homology"/>
<dbReference type="InterPro" id="IPR014731">
    <property type="entry name" value="ETF_asu_C"/>
</dbReference>
<organism evidence="6 7">
    <name type="scientific">Halopseudomonas phragmitis</name>
    <dbReference type="NCBI Taxonomy" id="1931241"/>
    <lineage>
        <taxon>Bacteria</taxon>
        <taxon>Pseudomonadati</taxon>
        <taxon>Pseudomonadota</taxon>
        <taxon>Gammaproteobacteria</taxon>
        <taxon>Pseudomonadales</taxon>
        <taxon>Pseudomonadaceae</taxon>
        <taxon>Halopseudomonas</taxon>
    </lineage>
</organism>
<feature type="domain" description="Electron transfer flavoprotein alpha subunit C-terminal" evidence="4">
    <location>
        <begin position="201"/>
        <end position="278"/>
    </location>
</feature>
<protein>
    <recommendedName>
        <fullName evidence="8">Electron transfer flavoprotein subunit alpha/FixB family protein</fullName>
    </recommendedName>
</protein>
<dbReference type="InterPro" id="IPR014730">
    <property type="entry name" value="ETF_a/b_N"/>
</dbReference>
<evidence type="ECO:0000256" key="3">
    <source>
        <dbReference type="PIRSR" id="PIRSR000089-1"/>
    </source>
</evidence>
<evidence type="ECO:0000256" key="1">
    <source>
        <dbReference type="ARBA" id="ARBA00005817"/>
    </source>
</evidence>
<dbReference type="SUPFAM" id="SSF52402">
    <property type="entry name" value="Adenine nucleotide alpha hydrolases-like"/>
    <property type="match status" value="1"/>
</dbReference>
<dbReference type="InterPro" id="IPR014729">
    <property type="entry name" value="Rossmann-like_a/b/a_fold"/>
</dbReference>
<name>A0A1V0BAP1_9GAMM</name>
<dbReference type="InterPro" id="IPR029035">
    <property type="entry name" value="DHS-like_NAD/FAD-binding_dom"/>
</dbReference>
<evidence type="ECO:0000313" key="6">
    <source>
        <dbReference type="EMBL" id="AQZ96864.1"/>
    </source>
</evidence>
<dbReference type="Gene3D" id="3.40.50.1220">
    <property type="entry name" value="TPP-binding domain"/>
    <property type="match status" value="1"/>
</dbReference>
<gene>
    <name evidence="6" type="ORF">BVH74_16430</name>
</gene>
<accession>A0A1V0BAP1</accession>
<dbReference type="KEGG" id="ppha:BVH74_16430"/>
<feature type="binding site" evidence="3">
    <location>
        <begin position="267"/>
        <end position="274"/>
    </location>
    <ligand>
        <name>FAD</name>
        <dbReference type="ChEBI" id="CHEBI:57692"/>
    </ligand>
</feature>
<keyword evidence="3" id="KW-0274">FAD</keyword>
<dbReference type="SUPFAM" id="SSF52467">
    <property type="entry name" value="DHS-like NAD/FAD-binding domain"/>
    <property type="match status" value="1"/>
</dbReference>
<keyword evidence="7" id="KW-1185">Reference proteome</keyword>
<dbReference type="GO" id="GO:0009055">
    <property type="term" value="F:electron transfer activity"/>
    <property type="evidence" value="ECO:0007669"/>
    <property type="project" value="InterPro"/>
</dbReference>
<evidence type="ECO:0000313" key="7">
    <source>
        <dbReference type="Proteomes" id="UP000243488"/>
    </source>
</evidence>
<sequence length="320" mass="33215">MQQRIIAVIPLAWGQEAAEQALAAARQVAHQQSLACAVLALGPAPAAWLTDMAGAAGAVELVYAVHAALSDGENLQALAEAAAQALDQSGQQLLLLPPGSEGEELGARLAACLSATWLGRCARLDWKADGLEFERACWGGRLTLRLQIETSLAVACLRAGKLQQQPAHANVLEPLIIELGKSLPAMFEIEQSSSGQTLPPVESARIVVSGGRGVNEAGFALLEQLAMKLGGSLGGSLPAVDAGMLPVMRQVGVSGKFVSPDVYLAVGISGTPQHLAGISHDSRIVAINSDPAADIFKVANLGAVVDWEQMLPALLERLPA</sequence>
<feature type="binding site" evidence="3">
    <location>
        <begin position="250"/>
        <end position="254"/>
    </location>
    <ligand>
        <name>FAD</name>
        <dbReference type="ChEBI" id="CHEBI:57692"/>
    </ligand>
</feature>
<dbReference type="EMBL" id="CP020100">
    <property type="protein sequence ID" value="AQZ96864.1"/>
    <property type="molecule type" value="Genomic_DNA"/>
</dbReference>
<evidence type="ECO:0000259" key="5">
    <source>
        <dbReference type="Pfam" id="PF01012"/>
    </source>
</evidence>
<comment type="similarity">
    <text evidence="1">Belongs to the ETF alpha-subunit/FixB family.</text>
</comment>
<dbReference type="Pfam" id="PF01012">
    <property type="entry name" value="ETF"/>
    <property type="match status" value="1"/>
</dbReference>
<feature type="binding site" evidence="3">
    <location>
        <position position="212"/>
    </location>
    <ligand>
        <name>FAD</name>
        <dbReference type="ChEBI" id="CHEBI:57692"/>
    </ligand>
</feature>
<keyword evidence="2" id="KW-0813">Transport</keyword>
<feature type="binding site" evidence="3">
    <location>
        <position position="288"/>
    </location>
    <ligand>
        <name>FAD</name>
        <dbReference type="ChEBI" id="CHEBI:57692"/>
    </ligand>
</feature>
<dbReference type="AlphaFoldDB" id="A0A1V0BAP1"/>
<dbReference type="Gene3D" id="3.40.50.620">
    <property type="entry name" value="HUPs"/>
    <property type="match status" value="1"/>
</dbReference>
<comment type="cofactor">
    <cofactor evidence="3">
        <name>FAD</name>
        <dbReference type="ChEBI" id="CHEBI:57692"/>
    </cofactor>
    <text evidence="3">Binds 1 FAD per dimer.</text>
</comment>
<dbReference type="PIRSF" id="PIRSF000089">
    <property type="entry name" value="Electra_flavoP_a"/>
    <property type="match status" value="1"/>
</dbReference>
<dbReference type="Proteomes" id="UP000243488">
    <property type="component" value="Chromosome"/>
</dbReference>
<reference evidence="6 7" key="1">
    <citation type="submission" date="2017-03" db="EMBL/GenBank/DDBJ databases">
        <title>Complete genome sequence of the novel DNRA strain Pseudomonas sp. S-6-2 isolated from Chinese polluted river sediment. Journal of Biotechnology.</title>
        <authorList>
            <person name="Li J."/>
            <person name="Xiang F."/>
            <person name="Wang L."/>
            <person name="Xi L."/>
            <person name="Liu J."/>
        </authorList>
    </citation>
    <scope>NUCLEOTIDE SEQUENCE [LARGE SCALE GENOMIC DNA]</scope>
    <source>
        <strain evidence="6 7">S-6-2</strain>
    </source>
</reference>
<evidence type="ECO:0008006" key="8">
    <source>
        <dbReference type="Google" id="ProtNLM"/>
    </source>
</evidence>
<evidence type="ECO:0000259" key="4">
    <source>
        <dbReference type="Pfam" id="PF00766"/>
    </source>
</evidence>
<dbReference type="Pfam" id="PF00766">
    <property type="entry name" value="ETF_alpha"/>
    <property type="match status" value="1"/>
</dbReference>
<keyword evidence="3" id="KW-0285">Flavoprotein</keyword>
<keyword evidence="2" id="KW-0249">Electron transport</keyword>
<evidence type="ECO:0000256" key="2">
    <source>
        <dbReference type="ARBA" id="ARBA00022982"/>
    </source>
</evidence>
<dbReference type="PANTHER" id="PTHR43153:SF1">
    <property type="entry name" value="ELECTRON TRANSFER FLAVOPROTEIN SUBUNIT ALPHA, MITOCHONDRIAL"/>
    <property type="match status" value="1"/>
</dbReference>